<dbReference type="GO" id="GO:0006438">
    <property type="term" value="P:valyl-tRNA aminoacylation"/>
    <property type="evidence" value="ECO:0007669"/>
    <property type="project" value="InterPro"/>
</dbReference>
<sequence>WYCDGCDETYVAESEPDRCGACDGRLRQETDVLDTWFSSALWPFSTLGWPDQTPELDAWNPGSVLCTARDIITLWVSRMVMTNLYLLDRLPFEHVCIHTAVQDGQGREGRVTNLAGAIQPHPKHGKVLHGAEILLVDDVMTSGATLSESTRACIAAGARRVDVVTLARVAQET</sequence>
<evidence type="ECO:0000259" key="9">
    <source>
        <dbReference type="Pfam" id="PF00156"/>
    </source>
</evidence>
<dbReference type="InterPro" id="IPR029057">
    <property type="entry name" value="PRTase-like"/>
</dbReference>
<keyword evidence="2" id="KW-0436">Ligase</keyword>
<evidence type="ECO:0000313" key="10">
    <source>
        <dbReference type="EMBL" id="KKL69227.1"/>
    </source>
</evidence>
<accession>A0A0F9H1L6</accession>
<feature type="domain" description="Aminoacyl-tRNA synthetase class Ia" evidence="8">
    <location>
        <begin position="16"/>
        <end position="107"/>
    </location>
</feature>
<keyword evidence="3" id="KW-0547">Nucleotide-binding</keyword>
<dbReference type="Gene3D" id="3.40.50.620">
    <property type="entry name" value="HUPs"/>
    <property type="match status" value="1"/>
</dbReference>
<evidence type="ECO:0000259" key="8">
    <source>
        <dbReference type="Pfam" id="PF00133"/>
    </source>
</evidence>
<evidence type="ECO:0000256" key="5">
    <source>
        <dbReference type="ARBA" id="ARBA00022917"/>
    </source>
</evidence>
<name>A0A0F9H1L6_9ZZZZ</name>
<dbReference type="GO" id="GO:0004832">
    <property type="term" value="F:valine-tRNA ligase activity"/>
    <property type="evidence" value="ECO:0007669"/>
    <property type="project" value="UniProtKB-EC"/>
</dbReference>
<feature type="non-terminal residue" evidence="10">
    <location>
        <position position="1"/>
    </location>
</feature>
<evidence type="ECO:0000256" key="4">
    <source>
        <dbReference type="ARBA" id="ARBA00022840"/>
    </source>
</evidence>
<dbReference type="InterPro" id="IPR002303">
    <property type="entry name" value="Valyl-tRNA_ligase"/>
</dbReference>
<keyword evidence="4" id="KW-0067">ATP-binding</keyword>
<dbReference type="Pfam" id="PF00133">
    <property type="entry name" value="tRNA-synt_1"/>
    <property type="match status" value="1"/>
</dbReference>
<dbReference type="EC" id="6.1.1.9" evidence="1"/>
<dbReference type="SUPFAM" id="SSF52374">
    <property type="entry name" value="Nucleotidylyl transferase"/>
    <property type="match status" value="1"/>
</dbReference>
<dbReference type="SUPFAM" id="SSF53271">
    <property type="entry name" value="PRTase-like"/>
    <property type="match status" value="1"/>
</dbReference>
<proteinExistence type="predicted"/>
<evidence type="ECO:0000256" key="6">
    <source>
        <dbReference type="ARBA" id="ARBA00023146"/>
    </source>
</evidence>
<dbReference type="AlphaFoldDB" id="A0A0F9H1L6"/>
<feature type="domain" description="Phosphoribosyltransferase" evidence="9">
    <location>
        <begin position="119"/>
        <end position="171"/>
    </location>
</feature>
<comment type="caution">
    <text evidence="10">The sequence shown here is derived from an EMBL/GenBank/DDBJ whole genome shotgun (WGS) entry which is preliminary data.</text>
</comment>
<keyword evidence="5" id="KW-0648">Protein biosynthesis</keyword>
<dbReference type="Gene3D" id="3.40.50.2020">
    <property type="match status" value="1"/>
</dbReference>
<dbReference type="InterPro" id="IPR002300">
    <property type="entry name" value="aa-tRNA-synth_Ia"/>
</dbReference>
<protein>
    <recommendedName>
        <fullName evidence="1">valine--tRNA ligase</fullName>
        <ecNumber evidence="1">6.1.1.9</ecNumber>
    </recommendedName>
    <alternativeName>
        <fullName evidence="7">Valyl-tRNA synthetase</fullName>
    </alternativeName>
</protein>
<dbReference type="PANTHER" id="PTHR11946:SF93">
    <property type="entry name" value="VALINE--TRNA LIGASE, CHLOROPLASTIC_MITOCHONDRIAL 2"/>
    <property type="match status" value="1"/>
</dbReference>
<dbReference type="Pfam" id="PF00156">
    <property type="entry name" value="Pribosyltran"/>
    <property type="match status" value="1"/>
</dbReference>
<evidence type="ECO:0000256" key="1">
    <source>
        <dbReference type="ARBA" id="ARBA00013169"/>
    </source>
</evidence>
<dbReference type="PANTHER" id="PTHR11946">
    <property type="entry name" value="VALYL-TRNA SYNTHETASES"/>
    <property type="match status" value="1"/>
</dbReference>
<dbReference type="EMBL" id="LAZR01026281">
    <property type="protein sequence ID" value="KKL69227.1"/>
    <property type="molecule type" value="Genomic_DNA"/>
</dbReference>
<organism evidence="10">
    <name type="scientific">marine sediment metagenome</name>
    <dbReference type="NCBI Taxonomy" id="412755"/>
    <lineage>
        <taxon>unclassified sequences</taxon>
        <taxon>metagenomes</taxon>
        <taxon>ecological metagenomes</taxon>
    </lineage>
</organism>
<dbReference type="PRINTS" id="PR00986">
    <property type="entry name" value="TRNASYNTHVAL"/>
</dbReference>
<dbReference type="InterPro" id="IPR000836">
    <property type="entry name" value="PRTase_dom"/>
</dbReference>
<evidence type="ECO:0000256" key="3">
    <source>
        <dbReference type="ARBA" id="ARBA00022741"/>
    </source>
</evidence>
<keyword evidence="6" id="KW-0030">Aminoacyl-tRNA synthetase</keyword>
<evidence type="ECO:0000256" key="7">
    <source>
        <dbReference type="ARBA" id="ARBA00029936"/>
    </source>
</evidence>
<reference evidence="10" key="1">
    <citation type="journal article" date="2015" name="Nature">
        <title>Complex archaea that bridge the gap between prokaryotes and eukaryotes.</title>
        <authorList>
            <person name="Spang A."/>
            <person name="Saw J.H."/>
            <person name="Jorgensen S.L."/>
            <person name="Zaremba-Niedzwiedzka K."/>
            <person name="Martijn J."/>
            <person name="Lind A.E."/>
            <person name="van Eijk R."/>
            <person name="Schleper C."/>
            <person name="Guy L."/>
            <person name="Ettema T.J."/>
        </authorList>
    </citation>
    <scope>NUCLEOTIDE SEQUENCE</scope>
</reference>
<dbReference type="GO" id="GO:0005829">
    <property type="term" value="C:cytosol"/>
    <property type="evidence" value="ECO:0007669"/>
    <property type="project" value="TreeGrafter"/>
</dbReference>
<gene>
    <name evidence="10" type="ORF">LCGC14_2117100</name>
</gene>
<dbReference type="InterPro" id="IPR014729">
    <property type="entry name" value="Rossmann-like_a/b/a_fold"/>
</dbReference>
<dbReference type="CDD" id="cd06223">
    <property type="entry name" value="PRTases_typeI"/>
    <property type="match status" value="1"/>
</dbReference>
<evidence type="ECO:0000256" key="2">
    <source>
        <dbReference type="ARBA" id="ARBA00022598"/>
    </source>
</evidence>
<dbReference type="GO" id="GO:0005524">
    <property type="term" value="F:ATP binding"/>
    <property type="evidence" value="ECO:0007669"/>
    <property type="project" value="UniProtKB-KW"/>
</dbReference>